<name>A0A5B7GRV7_PORTR</name>
<proteinExistence type="predicted"/>
<protein>
    <submittedName>
        <fullName evidence="1">Uncharacterized protein</fullName>
    </submittedName>
</protein>
<keyword evidence="2" id="KW-1185">Reference proteome</keyword>
<dbReference type="EMBL" id="VSRR010016487">
    <property type="protein sequence ID" value="MPC59354.1"/>
    <property type="molecule type" value="Genomic_DNA"/>
</dbReference>
<evidence type="ECO:0000313" key="1">
    <source>
        <dbReference type="EMBL" id="MPC59354.1"/>
    </source>
</evidence>
<gene>
    <name evidence="1" type="ORF">E2C01_053372</name>
</gene>
<accession>A0A5B7GRV7</accession>
<evidence type="ECO:0000313" key="2">
    <source>
        <dbReference type="Proteomes" id="UP000324222"/>
    </source>
</evidence>
<reference evidence="1 2" key="1">
    <citation type="submission" date="2019-05" db="EMBL/GenBank/DDBJ databases">
        <title>Another draft genome of Portunus trituberculatus and its Hox gene families provides insights of decapod evolution.</title>
        <authorList>
            <person name="Jeong J.-H."/>
            <person name="Song I."/>
            <person name="Kim S."/>
            <person name="Choi T."/>
            <person name="Kim D."/>
            <person name="Ryu S."/>
            <person name="Kim W."/>
        </authorList>
    </citation>
    <scope>NUCLEOTIDE SEQUENCE [LARGE SCALE GENOMIC DNA]</scope>
    <source>
        <tissue evidence="1">Muscle</tissue>
    </source>
</reference>
<organism evidence="1 2">
    <name type="scientific">Portunus trituberculatus</name>
    <name type="common">Swimming crab</name>
    <name type="synonym">Neptunus trituberculatus</name>
    <dbReference type="NCBI Taxonomy" id="210409"/>
    <lineage>
        <taxon>Eukaryota</taxon>
        <taxon>Metazoa</taxon>
        <taxon>Ecdysozoa</taxon>
        <taxon>Arthropoda</taxon>
        <taxon>Crustacea</taxon>
        <taxon>Multicrustacea</taxon>
        <taxon>Malacostraca</taxon>
        <taxon>Eumalacostraca</taxon>
        <taxon>Eucarida</taxon>
        <taxon>Decapoda</taxon>
        <taxon>Pleocyemata</taxon>
        <taxon>Brachyura</taxon>
        <taxon>Eubrachyura</taxon>
        <taxon>Portunoidea</taxon>
        <taxon>Portunidae</taxon>
        <taxon>Portuninae</taxon>
        <taxon>Portunus</taxon>
    </lineage>
</organism>
<comment type="caution">
    <text evidence="1">The sequence shown here is derived from an EMBL/GenBank/DDBJ whole genome shotgun (WGS) entry which is preliminary data.</text>
</comment>
<dbReference type="Proteomes" id="UP000324222">
    <property type="component" value="Unassembled WGS sequence"/>
</dbReference>
<dbReference type="AlphaFoldDB" id="A0A5B7GRV7"/>
<sequence>MYSTAISGSPLKTTPTPYCSVFRSLALYMLPLPLPSPIASLTLPLASTFISGRVLWPTVNSASSNNNTLYHSKEDYTINRENVVKKIFKCL</sequence>